<feature type="non-terminal residue" evidence="2">
    <location>
        <position position="1"/>
    </location>
</feature>
<evidence type="ECO:0000313" key="3">
    <source>
        <dbReference type="Proteomes" id="UP001200537"/>
    </source>
</evidence>
<dbReference type="AlphaFoldDB" id="A0AAJ1BAA8"/>
<evidence type="ECO:0000313" key="2">
    <source>
        <dbReference type="EMBL" id="MCG4617059.1"/>
    </source>
</evidence>
<organism evidence="2 3">
    <name type="scientific">Varibaculum cambriense</name>
    <dbReference type="NCBI Taxonomy" id="184870"/>
    <lineage>
        <taxon>Bacteria</taxon>
        <taxon>Bacillati</taxon>
        <taxon>Actinomycetota</taxon>
        <taxon>Actinomycetes</taxon>
        <taxon>Actinomycetales</taxon>
        <taxon>Actinomycetaceae</taxon>
        <taxon>Varibaculum</taxon>
    </lineage>
</organism>
<feature type="compositionally biased region" description="Basic and acidic residues" evidence="1">
    <location>
        <begin position="67"/>
        <end position="77"/>
    </location>
</feature>
<comment type="caution">
    <text evidence="2">The sequence shown here is derived from an EMBL/GenBank/DDBJ whole genome shotgun (WGS) entry which is preliminary data.</text>
</comment>
<feature type="region of interest" description="Disordered" evidence="1">
    <location>
        <begin position="1"/>
        <end position="77"/>
    </location>
</feature>
<reference evidence="2" key="1">
    <citation type="submission" date="2022-01" db="EMBL/GenBank/DDBJ databases">
        <title>Collection of gut derived symbiotic bacterial strains cultured from healthy donors.</title>
        <authorList>
            <person name="Lin H."/>
            <person name="Kohout C."/>
            <person name="Waligurski E."/>
            <person name="Pamer E.G."/>
        </authorList>
    </citation>
    <scope>NUCLEOTIDE SEQUENCE</scope>
    <source>
        <strain evidence="2">DFI.7.46</strain>
    </source>
</reference>
<evidence type="ECO:0000256" key="1">
    <source>
        <dbReference type="SAM" id="MobiDB-lite"/>
    </source>
</evidence>
<proteinExistence type="predicted"/>
<feature type="compositionally biased region" description="Basic residues" evidence="1">
    <location>
        <begin position="1"/>
        <end position="17"/>
    </location>
</feature>
<dbReference type="RefSeq" id="WP_238127463.1">
    <property type="nucleotide sequence ID" value="NZ_JAKNHJ010000001.1"/>
</dbReference>
<dbReference type="EMBL" id="JAKNHJ010000001">
    <property type="protein sequence ID" value="MCG4617059.1"/>
    <property type="molecule type" value="Genomic_DNA"/>
</dbReference>
<accession>A0AAJ1BAA8</accession>
<gene>
    <name evidence="2" type="ORF">L0M99_00925</name>
</gene>
<feature type="compositionally biased region" description="Polar residues" evidence="1">
    <location>
        <begin position="40"/>
        <end position="59"/>
    </location>
</feature>
<protein>
    <submittedName>
        <fullName evidence="2">Uncharacterized protein</fullName>
    </submittedName>
</protein>
<sequence length="85" mass="9830">NKKTHYREHKQPNHKPTKLAGQDSSRAKNNRRKTRFPPASSLSNEYKVTAPTSTGQTRLGKSKRHHNSSDFHRFSHYGVERVADF</sequence>
<name>A0AAJ1BAA8_9ACTO</name>
<dbReference type="Proteomes" id="UP001200537">
    <property type="component" value="Unassembled WGS sequence"/>
</dbReference>